<evidence type="ECO:0000256" key="2">
    <source>
        <dbReference type="ARBA" id="ARBA00022448"/>
    </source>
</evidence>
<protein>
    <submittedName>
        <fullName evidence="8">MFS general substrate transporter</fullName>
    </submittedName>
</protein>
<feature type="compositionally biased region" description="Basic and acidic residues" evidence="6">
    <location>
        <begin position="1"/>
        <end position="10"/>
    </location>
</feature>
<dbReference type="PANTHER" id="PTHR43791:SF63">
    <property type="entry name" value="HIGH AFFINITY CYSTEINE TRANSPORTER"/>
    <property type="match status" value="1"/>
</dbReference>
<dbReference type="GO" id="GO:0022857">
    <property type="term" value="F:transmembrane transporter activity"/>
    <property type="evidence" value="ECO:0007669"/>
    <property type="project" value="TreeGrafter"/>
</dbReference>
<proteinExistence type="predicted"/>
<feature type="transmembrane region" description="Helical" evidence="7">
    <location>
        <begin position="372"/>
        <end position="393"/>
    </location>
</feature>
<feature type="transmembrane region" description="Helical" evidence="7">
    <location>
        <begin position="308"/>
        <end position="328"/>
    </location>
</feature>
<keyword evidence="3 7" id="KW-0812">Transmembrane</keyword>
<organism evidence="8 9">
    <name type="scientific">Dendrothele bispora (strain CBS 962.96)</name>
    <dbReference type="NCBI Taxonomy" id="1314807"/>
    <lineage>
        <taxon>Eukaryota</taxon>
        <taxon>Fungi</taxon>
        <taxon>Dikarya</taxon>
        <taxon>Basidiomycota</taxon>
        <taxon>Agaricomycotina</taxon>
        <taxon>Agaricomycetes</taxon>
        <taxon>Agaricomycetidae</taxon>
        <taxon>Agaricales</taxon>
        <taxon>Agaricales incertae sedis</taxon>
        <taxon>Dendrothele</taxon>
    </lineage>
</organism>
<dbReference type="EMBL" id="ML179040">
    <property type="protein sequence ID" value="THV06911.1"/>
    <property type="molecule type" value="Genomic_DNA"/>
</dbReference>
<dbReference type="GO" id="GO:0016020">
    <property type="term" value="C:membrane"/>
    <property type="evidence" value="ECO:0007669"/>
    <property type="project" value="UniProtKB-SubCell"/>
</dbReference>
<feature type="region of interest" description="Disordered" evidence="6">
    <location>
        <begin position="1"/>
        <end position="29"/>
    </location>
</feature>
<gene>
    <name evidence="8" type="ORF">K435DRAFT_848591</name>
</gene>
<evidence type="ECO:0000313" key="9">
    <source>
        <dbReference type="Proteomes" id="UP000297245"/>
    </source>
</evidence>
<accession>A0A4S8MV75</accession>
<evidence type="ECO:0000256" key="3">
    <source>
        <dbReference type="ARBA" id="ARBA00022692"/>
    </source>
</evidence>
<evidence type="ECO:0000256" key="1">
    <source>
        <dbReference type="ARBA" id="ARBA00004141"/>
    </source>
</evidence>
<name>A0A4S8MV75_DENBC</name>
<dbReference type="PANTHER" id="PTHR43791">
    <property type="entry name" value="PERMEASE-RELATED"/>
    <property type="match status" value="1"/>
</dbReference>
<keyword evidence="2" id="KW-0813">Transport</keyword>
<evidence type="ECO:0000256" key="7">
    <source>
        <dbReference type="SAM" id="Phobius"/>
    </source>
</evidence>
<keyword evidence="5 7" id="KW-0472">Membrane</keyword>
<keyword evidence="9" id="KW-1185">Reference proteome</keyword>
<keyword evidence="4 7" id="KW-1133">Transmembrane helix</keyword>
<reference evidence="8 9" key="1">
    <citation type="journal article" date="2019" name="Nat. Ecol. Evol.">
        <title>Megaphylogeny resolves global patterns of mushroom evolution.</title>
        <authorList>
            <person name="Varga T."/>
            <person name="Krizsan K."/>
            <person name="Foldi C."/>
            <person name="Dima B."/>
            <person name="Sanchez-Garcia M."/>
            <person name="Sanchez-Ramirez S."/>
            <person name="Szollosi G.J."/>
            <person name="Szarkandi J.G."/>
            <person name="Papp V."/>
            <person name="Albert L."/>
            <person name="Andreopoulos W."/>
            <person name="Angelini C."/>
            <person name="Antonin V."/>
            <person name="Barry K.W."/>
            <person name="Bougher N.L."/>
            <person name="Buchanan P."/>
            <person name="Buyck B."/>
            <person name="Bense V."/>
            <person name="Catcheside P."/>
            <person name="Chovatia M."/>
            <person name="Cooper J."/>
            <person name="Damon W."/>
            <person name="Desjardin D."/>
            <person name="Finy P."/>
            <person name="Geml J."/>
            <person name="Haridas S."/>
            <person name="Hughes K."/>
            <person name="Justo A."/>
            <person name="Karasinski D."/>
            <person name="Kautmanova I."/>
            <person name="Kiss B."/>
            <person name="Kocsube S."/>
            <person name="Kotiranta H."/>
            <person name="LaButti K.M."/>
            <person name="Lechner B.E."/>
            <person name="Liimatainen K."/>
            <person name="Lipzen A."/>
            <person name="Lukacs Z."/>
            <person name="Mihaltcheva S."/>
            <person name="Morgado L.N."/>
            <person name="Niskanen T."/>
            <person name="Noordeloos M.E."/>
            <person name="Ohm R.A."/>
            <person name="Ortiz-Santana B."/>
            <person name="Ovrebo C."/>
            <person name="Racz N."/>
            <person name="Riley R."/>
            <person name="Savchenko A."/>
            <person name="Shiryaev A."/>
            <person name="Soop K."/>
            <person name="Spirin V."/>
            <person name="Szebenyi C."/>
            <person name="Tomsovsky M."/>
            <person name="Tulloss R.E."/>
            <person name="Uehling J."/>
            <person name="Grigoriev I.V."/>
            <person name="Vagvolgyi C."/>
            <person name="Papp T."/>
            <person name="Martin F.M."/>
            <person name="Miettinen O."/>
            <person name="Hibbett D.S."/>
            <person name="Nagy L.G."/>
        </authorList>
    </citation>
    <scope>NUCLEOTIDE SEQUENCE [LARGE SCALE GENOMIC DNA]</scope>
    <source>
        <strain evidence="8 9">CBS 962.96</strain>
    </source>
</reference>
<dbReference type="SUPFAM" id="SSF103473">
    <property type="entry name" value="MFS general substrate transporter"/>
    <property type="match status" value="1"/>
</dbReference>
<evidence type="ECO:0000256" key="6">
    <source>
        <dbReference type="SAM" id="MobiDB-lite"/>
    </source>
</evidence>
<dbReference type="Proteomes" id="UP000297245">
    <property type="component" value="Unassembled WGS sequence"/>
</dbReference>
<evidence type="ECO:0000256" key="4">
    <source>
        <dbReference type="ARBA" id="ARBA00022989"/>
    </source>
</evidence>
<dbReference type="OrthoDB" id="6730379at2759"/>
<dbReference type="InterPro" id="IPR036259">
    <property type="entry name" value="MFS_trans_sf"/>
</dbReference>
<feature type="compositionally biased region" description="Polar residues" evidence="6">
    <location>
        <begin position="11"/>
        <end position="22"/>
    </location>
</feature>
<dbReference type="AlphaFoldDB" id="A0A4S8MV75"/>
<evidence type="ECO:0000256" key="5">
    <source>
        <dbReference type="ARBA" id="ARBA00023136"/>
    </source>
</evidence>
<sequence>MEDTSEKRDSGTNVEKSLQSPLENHDHHHVKLREVDTAAKFATGGDVDPAEAARVLRKIDIHLLPLMCTLYWVQFMDKTTLGSSAILEKRIISQTTKHLHMECRSLHTRACKNFAGLFVVRFVLGMCEGSVTAGFMIVSTMFYTRKEQTQRVGYWFLMNGTAVAMDDDHNRIDYLCDSDSFLVSALLSMAPQPYKVTVKIAFRFFFPDSPTSAWFFTDDEKRLPYNESSLYTRMYEALLDPKTWLFALFSALCDVPNSLSNQRQIIVSSLGFTNLQTTLLGCVDGIVEIVIIWSGVEIAARIPNSRGYVAAIYFLPSVLGVLLINLLPWENKVGLLFSQWFLGPVSPDLCIGSAAGPFMWLEKYKPRNHVPWIIIGIMYLGCMITLLTIRFYLSRENKRRDAEPPDDTYDNVYVERVGPDGSVELFKVDKEFLDLTDVQNREFRYVL</sequence>
<comment type="subcellular location">
    <subcellularLocation>
        <location evidence="1">Membrane</location>
        <topology evidence="1">Multi-pass membrane protein</topology>
    </subcellularLocation>
</comment>
<evidence type="ECO:0000313" key="8">
    <source>
        <dbReference type="EMBL" id="THV06911.1"/>
    </source>
</evidence>